<feature type="transmembrane region" description="Helical" evidence="1">
    <location>
        <begin position="133"/>
        <end position="154"/>
    </location>
</feature>
<feature type="transmembrane region" description="Helical" evidence="1">
    <location>
        <begin position="78"/>
        <end position="103"/>
    </location>
</feature>
<keyword evidence="1" id="KW-0472">Membrane</keyword>
<evidence type="ECO:0008006" key="4">
    <source>
        <dbReference type="Google" id="ProtNLM"/>
    </source>
</evidence>
<protein>
    <recommendedName>
        <fullName evidence="4">DUF3159 domain-containing protein</fullName>
    </recommendedName>
</protein>
<keyword evidence="3" id="KW-1185">Reference proteome</keyword>
<dbReference type="EMBL" id="CP022295">
    <property type="protein sequence ID" value="QSR26216.1"/>
    <property type="molecule type" value="Genomic_DNA"/>
</dbReference>
<dbReference type="Pfam" id="PF11361">
    <property type="entry name" value="DUF3159"/>
    <property type="match status" value="1"/>
</dbReference>
<feature type="transmembrane region" description="Helical" evidence="1">
    <location>
        <begin position="48"/>
        <end position="66"/>
    </location>
</feature>
<keyword evidence="1" id="KW-1133">Transmembrane helix</keyword>
<evidence type="ECO:0000313" key="3">
    <source>
        <dbReference type="Proteomes" id="UP000662818"/>
    </source>
</evidence>
<evidence type="ECO:0000313" key="2">
    <source>
        <dbReference type="EMBL" id="QSR26216.1"/>
    </source>
</evidence>
<evidence type="ECO:0000256" key="1">
    <source>
        <dbReference type="SAM" id="Phobius"/>
    </source>
</evidence>
<proteinExistence type="predicted"/>
<gene>
    <name evidence="2" type="ORF">CFH99_11315</name>
</gene>
<keyword evidence="1" id="KW-0812">Transmembrane</keyword>
<accession>A0ABX7PJY5</accession>
<sequence>MVEAAVPGLIFTAVWLPTDNLRWALIASLGVAGVALVLRLAQRSSVQYVFNAIFGIGIGWVFVQWAESSGATEDEKKLAFFLPGILISLAYTVVLGGSCLVGWPALGFMLGAVAEDPVGWHDNPQVVQLCNRLTWVMLLPGAIGVLIQGPIWLMGDRGTISADLAVTLIFALRTVLGWILRIASWSAMIWLLARNATPLEPEPDAA</sequence>
<dbReference type="InterPro" id="IPR016566">
    <property type="entry name" value="UCP010219"/>
</dbReference>
<name>A0ABX7PJY5_9ACTN</name>
<reference evidence="2 3" key="1">
    <citation type="submission" date="2017-06" db="EMBL/GenBank/DDBJ databases">
        <title>Complete Genome Sequence of the Soil Carbazole-Degrading Bacterium Nocardioides aromaticivorans IC177.</title>
        <authorList>
            <person name="Vejarano F."/>
            <person name="Suzuki-Minakuchi C."/>
            <person name="Ohtsubo Y."/>
            <person name="Tsuda M."/>
            <person name="Okada K."/>
            <person name="Nojiri H."/>
        </authorList>
    </citation>
    <scope>NUCLEOTIDE SEQUENCE [LARGE SCALE GENOMIC DNA]</scope>
    <source>
        <strain evidence="2 3">IC177</strain>
    </source>
</reference>
<feature type="transmembrane region" description="Helical" evidence="1">
    <location>
        <begin position="21"/>
        <end position="41"/>
    </location>
</feature>
<organism evidence="2 3">
    <name type="scientific">Nocardioides aromaticivorans</name>
    <dbReference type="NCBI Taxonomy" id="200618"/>
    <lineage>
        <taxon>Bacteria</taxon>
        <taxon>Bacillati</taxon>
        <taxon>Actinomycetota</taxon>
        <taxon>Actinomycetes</taxon>
        <taxon>Propionibacteriales</taxon>
        <taxon>Nocardioidaceae</taxon>
        <taxon>Nocardioides</taxon>
    </lineage>
</organism>
<dbReference type="Proteomes" id="UP000662818">
    <property type="component" value="Chromosome"/>
</dbReference>